<proteinExistence type="predicted"/>
<keyword evidence="1" id="KW-0732">Signal</keyword>
<organism evidence="2">
    <name type="scientific">Anopheles marajoara</name>
    <dbReference type="NCBI Taxonomy" id="58244"/>
    <lineage>
        <taxon>Eukaryota</taxon>
        <taxon>Metazoa</taxon>
        <taxon>Ecdysozoa</taxon>
        <taxon>Arthropoda</taxon>
        <taxon>Hexapoda</taxon>
        <taxon>Insecta</taxon>
        <taxon>Pterygota</taxon>
        <taxon>Neoptera</taxon>
        <taxon>Endopterygota</taxon>
        <taxon>Diptera</taxon>
        <taxon>Nematocera</taxon>
        <taxon>Culicoidea</taxon>
        <taxon>Culicidae</taxon>
        <taxon>Anophelinae</taxon>
        <taxon>Anopheles</taxon>
    </lineage>
</organism>
<evidence type="ECO:0000313" key="2">
    <source>
        <dbReference type="EMBL" id="MBW61492.1"/>
    </source>
</evidence>
<feature type="signal peptide" evidence="1">
    <location>
        <begin position="1"/>
        <end position="17"/>
    </location>
</feature>
<sequence>MCLLLCVRVCVCVCVSSRVSFRTTVRWWRWVGGFGTKTNLSLPTTSWRWRHMMVVVVGRRHPSIPPFIVSFPLSACRWTDVRARGVYPHHQQLLLFYLETHVTNHRK</sequence>
<feature type="chain" id="PRO_5014805095" evidence="1">
    <location>
        <begin position="18"/>
        <end position="107"/>
    </location>
</feature>
<evidence type="ECO:0000256" key="1">
    <source>
        <dbReference type="SAM" id="SignalP"/>
    </source>
</evidence>
<protein>
    <submittedName>
        <fullName evidence="2">Putative secreted protein</fullName>
    </submittedName>
</protein>
<reference evidence="2" key="1">
    <citation type="submission" date="2018-01" db="EMBL/GenBank/DDBJ databases">
        <title>An insight into the sialome of Amazonian anophelines.</title>
        <authorList>
            <person name="Ribeiro J.M."/>
            <person name="Scarpassa V."/>
            <person name="Calvo E."/>
        </authorList>
    </citation>
    <scope>NUCLEOTIDE SEQUENCE</scope>
    <source>
        <tissue evidence="2">Salivary glands</tissue>
    </source>
</reference>
<dbReference type="EMBL" id="GGFJ01012351">
    <property type="protein sequence ID" value="MBW61492.1"/>
    <property type="molecule type" value="Transcribed_RNA"/>
</dbReference>
<name>A0A2M4C829_9DIPT</name>
<dbReference type="AlphaFoldDB" id="A0A2M4C829"/>
<accession>A0A2M4C829</accession>